<name>A0ACB7GZY1_MANES</name>
<evidence type="ECO:0000313" key="2">
    <source>
        <dbReference type="Proteomes" id="UP000091857"/>
    </source>
</evidence>
<comment type="caution">
    <text evidence="1">The sequence shown here is derived from an EMBL/GenBank/DDBJ whole genome shotgun (WGS) entry which is preliminary data.</text>
</comment>
<dbReference type="Proteomes" id="UP000091857">
    <property type="component" value="Chromosome 10"/>
</dbReference>
<reference evidence="2" key="1">
    <citation type="journal article" date="2016" name="Nat. Biotechnol.">
        <title>Sequencing wild and cultivated cassava and related species reveals extensive interspecific hybridization and genetic diversity.</title>
        <authorList>
            <person name="Bredeson J.V."/>
            <person name="Lyons J.B."/>
            <person name="Prochnik S.E."/>
            <person name="Wu G.A."/>
            <person name="Ha C.M."/>
            <person name="Edsinger-Gonzales E."/>
            <person name="Grimwood J."/>
            <person name="Schmutz J."/>
            <person name="Rabbi I.Y."/>
            <person name="Egesi C."/>
            <person name="Nauluvula P."/>
            <person name="Lebot V."/>
            <person name="Ndunguru J."/>
            <person name="Mkamilo G."/>
            <person name="Bart R.S."/>
            <person name="Setter T.L."/>
            <person name="Gleadow R.M."/>
            <person name="Kulakow P."/>
            <person name="Ferguson M.E."/>
            <person name="Rounsley S."/>
            <person name="Rokhsar D.S."/>
        </authorList>
    </citation>
    <scope>NUCLEOTIDE SEQUENCE [LARGE SCALE GENOMIC DNA]</scope>
    <source>
        <strain evidence="2">cv. AM560-2</strain>
    </source>
</reference>
<sequence>MHAESHHSALEPAAMLSDTSLEATAPLSRLIKNDRILNEILSRIGYSKTRIGVYGGAVGKTTLLKSLKVHPDIREMFQFVIWVTVPKVWKLEAVQLEIAKQLPLDDKKSISSWKLMSFLNKVKFLLILAGIHQVISLDFIGIPDPTPENGCNIVLTAVSEEICDRMEVDWKINLEGLLKEFCENAGKIDYSSDLQPLALEVVDLCGYHWHAIFLMSKALKDEYDVCVWNNAIEILRTQPAFPGRDLENIMADVLKFSYSRLPDDTTRRCLKNCALFFENQEIARDSLIDNWMSDDLTDMYSKGQKCSEDGQVFKLREIDRYLLVEHVFPSMEGVFLMRNDSRLTELPKDVNWTKLCEIYLMDNELTEFSLNHCVLLKLLPSGIGNLNCLEVFHLEGTAIVALPREVEQLTNLTSLKVSFREPVSLDHPRKMIPDGVIPQLSKLKNLYIDVSPKDERWKASVESVVLEICTLTTLDTLQFYFPNMKLLSRFNWDSIPISPPLSHFRFTIGDHTSRIICRVPREAELELVRYDKCLKYVNGEGAPKEIKKVLRHASALFLDRNMTIEKLSEFEISNMMQLKCCLAGECDKLQSILDGDQMVIGASEEVVVGFESLECLYIYYAKSLRSICEGRLDNSSFKKLKYLTLHMCPELTIVFTLELLGNLSRLEEFTVDDCSNIRRLVQCKDIENEIKHVLPALKKISLHFLPELDSISDVLSIAPRIKWMSFYYCPNLKNLPISKAFHTELGQIKSEKSWWQALEWQNTEQDSNWKDIFVGKIMLRMM</sequence>
<gene>
    <name evidence="1" type="ORF">MANES_10G111380v8</name>
</gene>
<proteinExistence type="predicted"/>
<accession>A0ACB7GZY1</accession>
<evidence type="ECO:0000313" key="1">
    <source>
        <dbReference type="EMBL" id="KAG8646007.1"/>
    </source>
</evidence>
<keyword evidence="2" id="KW-1185">Reference proteome</keyword>
<organism evidence="1 2">
    <name type="scientific">Manihot esculenta</name>
    <name type="common">Cassava</name>
    <name type="synonym">Jatropha manihot</name>
    <dbReference type="NCBI Taxonomy" id="3983"/>
    <lineage>
        <taxon>Eukaryota</taxon>
        <taxon>Viridiplantae</taxon>
        <taxon>Streptophyta</taxon>
        <taxon>Embryophyta</taxon>
        <taxon>Tracheophyta</taxon>
        <taxon>Spermatophyta</taxon>
        <taxon>Magnoliopsida</taxon>
        <taxon>eudicotyledons</taxon>
        <taxon>Gunneridae</taxon>
        <taxon>Pentapetalae</taxon>
        <taxon>rosids</taxon>
        <taxon>fabids</taxon>
        <taxon>Malpighiales</taxon>
        <taxon>Euphorbiaceae</taxon>
        <taxon>Crotonoideae</taxon>
        <taxon>Manihoteae</taxon>
        <taxon>Manihot</taxon>
    </lineage>
</organism>
<protein>
    <submittedName>
        <fullName evidence="1">Uncharacterized protein</fullName>
    </submittedName>
</protein>
<dbReference type="EMBL" id="CM004396">
    <property type="protein sequence ID" value="KAG8646007.1"/>
    <property type="molecule type" value="Genomic_DNA"/>
</dbReference>